<evidence type="ECO:0000313" key="1">
    <source>
        <dbReference type="EMBL" id="QJA49716.1"/>
    </source>
</evidence>
<gene>
    <name evidence="1" type="ORF">TM448A01437_0002</name>
</gene>
<organism evidence="1">
    <name type="scientific">viral metagenome</name>
    <dbReference type="NCBI Taxonomy" id="1070528"/>
    <lineage>
        <taxon>unclassified sequences</taxon>
        <taxon>metagenomes</taxon>
        <taxon>organismal metagenomes</taxon>
    </lineage>
</organism>
<dbReference type="EMBL" id="MT144151">
    <property type="protein sequence ID" value="QJA49716.1"/>
    <property type="molecule type" value="Genomic_DNA"/>
</dbReference>
<name>A0A6H1ZP67_9ZZZZ</name>
<accession>A0A6H1ZP67</accession>
<protein>
    <submittedName>
        <fullName evidence="1">Uncharacterized protein</fullName>
    </submittedName>
</protein>
<proteinExistence type="predicted"/>
<sequence length="89" mass="10460">MKNFKDFEIGNIVMIMKSATPKKYRKKTPALGWADIMDDMVGNIYTIEAYYLTPADAVRRLNNGYLWYTEDLKLIIEDKECKQKQLSLF</sequence>
<reference evidence="1" key="1">
    <citation type="submission" date="2020-03" db="EMBL/GenBank/DDBJ databases">
        <title>The deep terrestrial virosphere.</title>
        <authorList>
            <person name="Holmfeldt K."/>
            <person name="Nilsson E."/>
            <person name="Simone D."/>
            <person name="Lopez-Fernandez M."/>
            <person name="Wu X."/>
            <person name="de Brujin I."/>
            <person name="Lundin D."/>
            <person name="Andersson A."/>
            <person name="Bertilsson S."/>
            <person name="Dopson M."/>
        </authorList>
    </citation>
    <scope>NUCLEOTIDE SEQUENCE</scope>
    <source>
        <strain evidence="1">TM448A01437</strain>
    </source>
</reference>
<dbReference type="AlphaFoldDB" id="A0A6H1ZP67"/>